<dbReference type="InterPro" id="IPR036390">
    <property type="entry name" value="WH_DNA-bd_sf"/>
</dbReference>
<dbReference type="GO" id="GO:0004077">
    <property type="term" value="F:biotin--[biotin carboxyl-carrier protein] ligase activity"/>
    <property type="evidence" value="ECO:0007669"/>
    <property type="project" value="UniProtKB-EC"/>
</dbReference>
<dbReference type="InterPro" id="IPR045864">
    <property type="entry name" value="aa-tRNA-synth_II/BPL/LPL"/>
</dbReference>
<dbReference type="PANTHER" id="PTHR12835">
    <property type="entry name" value="BIOTIN PROTEIN LIGASE"/>
    <property type="match status" value="1"/>
</dbReference>
<organism evidence="3 4">
    <name type="scientific">Natronospirillum operosum</name>
    <dbReference type="NCBI Taxonomy" id="2759953"/>
    <lineage>
        <taxon>Bacteria</taxon>
        <taxon>Pseudomonadati</taxon>
        <taxon>Pseudomonadota</taxon>
        <taxon>Gammaproteobacteria</taxon>
        <taxon>Oceanospirillales</taxon>
        <taxon>Natronospirillaceae</taxon>
        <taxon>Natronospirillum</taxon>
    </lineage>
</organism>
<dbReference type="SUPFAM" id="SSF46785">
    <property type="entry name" value="Winged helix' DNA-binding domain"/>
    <property type="match status" value="1"/>
</dbReference>
<dbReference type="Pfam" id="PF08279">
    <property type="entry name" value="HTH_11"/>
    <property type="match status" value="1"/>
</dbReference>
<accession>A0A4Z0W1P5</accession>
<dbReference type="Gene3D" id="2.30.30.100">
    <property type="match status" value="1"/>
</dbReference>
<dbReference type="InterPro" id="IPR013196">
    <property type="entry name" value="HTH_11"/>
</dbReference>
<reference evidence="3 4" key="1">
    <citation type="submission" date="2019-04" db="EMBL/GenBank/DDBJ databases">
        <title>Natronospirillum operosus gen. nov., sp. nov., a haloalkaliphilic satellite isolated from decaying biomass of laboratory culture of cyanobacterium Geitlerinema sp. and proposal of Natronospirillaceae fam. nov. and Saccharospirillaceae fam. nov.</title>
        <authorList>
            <person name="Kevbrin V."/>
            <person name="Boltyanskaya Y."/>
            <person name="Koziaeva V."/>
            <person name="Grouzdev D.S."/>
            <person name="Park M."/>
            <person name="Cho J."/>
        </authorList>
    </citation>
    <scope>NUCLEOTIDE SEQUENCE [LARGE SCALE GENOMIC DNA]</scope>
    <source>
        <strain evidence="3 4">G-116</strain>
    </source>
</reference>
<dbReference type="InterPro" id="IPR008988">
    <property type="entry name" value="Transcriptional_repressor_C"/>
</dbReference>
<dbReference type="Proteomes" id="UP000297475">
    <property type="component" value="Unassembled WGS sequence"/>
</dbReference>
<dbReference type="RefSeq" id="WP_135484964.1">
    <property type="nucleotide sequence ID" value="NZ_SRMF01000016.1"/>
</dbReference>
<keyword evidence="4" id="KW-1185">Reference proteome</keyword>
<keyword evidence="1 3" id="KW-0436">Ligase</keyword>
<feature type="domain" description="BPL/LPL catalytic" evidence="2">
    <location>
        <begin position="70"/>
        <end position="250"/>
    </location>
</feature>
<dbReference type="NCBIfam" id="TIGR00121">
    <property type="entry name" value="birA_ligase"/>
    <property type="match status" value="1"/>
</dbReference>
<dbReference type="InterPro" id="IPR004408">
    <property type="entry name" value="Biotin_CoA_COase_ligase"/>
</dbReference>
<evidence type="ECO:0000313" key="4">
    <source>
        <dbReference type="Proteomes" id="UP000297475"/>
    </source>
</evidence>
<dbReference type="PROSITE" id="PS51733">
    <property type="entry name" value="BPL_LPL_CATALYTIC"/>
    <property type="match status" value="1"/>
</dbReference>
<dbReference type="CDD" id="cd16442">
    <property type="entry name" value="BPL"/>
    <property type="match status" value="1"/>
</dbReference>
<dbReference type="EC" id="6.3.4.15" evidence="3"/>
<protein>
    <submittedName>
        <fullName evidence="3">Biotin--[acetyl-CoA-carboxylase] ligase</fullName>
        <ecNumber evidence="3">6.3.4.15</ecNumber>
    </submittedName>
</protein>
<dbReference type="InterPro" id="IPR036388">
    <property type="entry name" value="WH-like_DNA-bd_sf"/>
</dbReference>
<dbReference type="EMBL" id="SRMF01000016">
    <property type="protein sequence ID" value="TGG90151.1"/>
    <property type="molecule type" value="Genomic_DNA"/>
</dbReference>
<evidence type="ECO:0000259" key="2">
    <source>
        <dbReference type="PROSITE" id="PS51733"/>
    </source>
</evidence>
<dbReference type="GO" id="GO:0005737">
    <property type="term" value="C:cytoplasm"/>
    <property type="evidence" value="ECO:0007669"/>
    <property type="project" value="TreeGrafter"/>
</dbReference>
<dbReference type="Pfam" id="PF03099">
    <property type="entry name" value="BPL_LplA_LipB"/>
    <property type="match status" value="1"/>
</dbReference>
<evidence type="ECO:0000256" key="1">
    <source>
        <dbReference type="ARBA" id="ARBA00022598"/>
    </source>
</evidence>
<evidence type="ECO:0000313" key="3">
    <source>
        <dbReference type="EMBL" id="TGG90151.1"/>
    </source>
</evidence>
<dbReference type="SUPFAM" id="SSF50037">
    <property type="entry name" value="C-terminal domain of transcriptional repressors"/>
    <property type="match status" value="1"/>
</dbReference>
<dbReference type="Gene3D" id="3.30.930.10">
    <property type="entry name" value="Bira Bifunctional Protein, Domain 2"/>
    <property type="match status" value="1"/>
</dbReference>
<dbReference type="AlphaFoldDB" id="A0A4Z0W1P5"/>
<sequence>MDKISQYRSLLGLLRSERFVSGSVLAQQLGVSRTVVNRRLQELEGMGLRVHAVTGRGYHLADPFTMLDDPPRGFPAALAWHHHLITTSTNEDALALVRLHEAPVLVATEYQTQGRGRRGRAWSSAFGQDLAFSLGFPLSSPEALRPFSLAAGVILAEAVAEFCGLSVSVKWPNDLQVDGAKLAGILTEIHTLERQTVVLLGIGMNVNRSDMSTIGQSAVSLAGLTGAPVDRSALLSALAGGLAAALADDFRFDWHRRWPHLDALAGKPLRVQQGESWQEGVGAGVAEDGSLRLQTRDGLQMISGGQVSVRPL</sequence>
<dbReference type="OrthoDB" id="9807064at2"/>
<gene>
    <name evidence="3" type="ORF">E4656_19280</name>
</gene>
<proteinExistence type="predicted"/>
<comment type="caution">
    <text evidence="3">The sequence shown here is derived from an EMBL/GenBank/DDBJ whole genome shotgun (WGS) entry which is preliminary data.</text>
</comment>
<dbReference type="InterPro" id="IPR004143">
    <property type="entry name" value="BPL_LPL_catalytic"/>
</dbReference>
<dbReference type="Gene3D" id="1.10.10.10">
    <property type="entry name" value="Winged helix-like DNA-binding domain superfamily/Winged helix DNA-binding domain"/>
    <property type="match status" value="1"/>
</dbReference>
<dbReference type="SUPFAM" id="SSF55681">
    <property type="entry name" value="Class II aaRS and biotin synthetases"/>
    <property type="match status" value="1"/>
</dbReference>
<dbReference type="PANTHER" id="PTHR12835:SF5">
    <property type="entry name" value="BIOTIN--PROTEIN LIGASE"/>
    <property type="match status" value="1"/>
</dbReference>
<name>A0A4Z0W1P5_9GAMM</name>